<dbReference type="PRINTS" id="PR00313">
    <property type="entry name" value="CABNDNGRPT"/>
</dbReference>
<dbReference type="Pfam" id="PF00353">
    <property type="entry name" value="HemolysinCabind"/>
    <property type="match status" value="2"/>
</dbReference>
<accession>A0A1M7Y962</accession>
<dbReference type="SUPFAM" id="SSF53300">
    <property type="entry name" value="vWA-like"/>
    <property type="match status" value="1"/>
</dbReference>
<proteinExistence type="predicted"/>
<feature type="compositionally biased region" description="Basic and acidic residues" evidence="1">
    <location>
        <begin position="787"/>
        <end position="801"/>
    </location>
</feature>
<dbReference type="RefSeq" id="WP_200802383.1">
    <property type="nucleotide sequence ID" value="NZ_FRFE01000012.1"/>
</dbReference>
<dbReference type="Gene3D" id="2.150.10.10">
    <property type="entry name" value="Serralysin-like metalloprotease, C-terminal"/>
    <property type="match status" value="1"/>
</dbReference>
<feature type="region of interest" description="Disordered" evidence="1">
    <location>
        <begin position="54"/>
        <end position="75"/>
    </location>
</feature>
<feature type="non-terminal residue" evidence="3">
    <location>
        <position position="1"/>
    </location>
</feature>
<dbReference type="PROSITE" id="PS00330">
    <property type="entry name" value="HEMOLYSIN_CALCIUM"/>
    <property type="match status" value="2"/>
</dbReference>
<dbReference type="Proteomes" id="UP000184603">
    <property type="component" value="Unassembled WGS sequence"/>
</dbReference>
<gene>
    <name evidence="3" type="ORF">SAMN02745220_02729</name>
</gene>
<reference evidence="3 4" key="1">
    <citation type="submission" date="2016-12" db="EMBL/GenBank/DDBJ databases">
        <authorList>
            <person name="Song W.-J."/>
            <person name="Kurnit D.M."/>
        </authorList>
    </citation>
    <scope>NUCLEOTIDE SEQUENCE [LARGE SCALE GENOMIC DNA]</scope>
    <source>
        <strain evidence="3 4">DSM 18488</strain>
    </source>
</reference>
<evidence type="ECO:0000313" key="3">
    <source>
        <dbReference type="EMBL" id="SHO49157.1"/>
    </source>
</evidence>
<dbReference type="STRING" id="1121416.SAMN02745220_02729"/>
<dbReference type="InterPro" id="IPR001343">
    <property type="entry name" value="Hemolysn_Ca-bd"/>
</dbReference>
<protein>
    <submittedName>
        <fullName evidence="3">Hemolysin-type calcium-binding repeat-containing protein</fullName>
    </submittedName>
</protein>
<evidence type="ECO:0000256" key="1">
    <source>
        <dbReference type="SAM" id="MobiDB-lite"/>
    </source>
</evidence>
<dbReference type="InterPro" id="IPR018511">
    <property type="entry name" value="Hemolysin-typ_Ca-bd_CS"/>
</dbReference>
<dbReference type="Gene3D" id="3.40.50.410">
    <property type="entry name" value="von Willebrand factor, type A domain"/>
    <property type="match status" value="1"/>
</dbReference>
<evidence type="ECO:0000313" key="4">
    <source>
        <dbReference type="Proteomes" id="UP000184603"/>
    </source>
</evidence>
<evidence type="ECO:0000259" key="2">
    <source>
        <dbReference type="PROSITE" id="PS50234"/>
    </source>
</evidence>
<dbReference type="Pfam" id="PF17892">
    <property type="entry name" value="Cadherin_5"/>
    <property type="match status" value="1"/>
</dbReference>
<dbReference type="Gene3D" id="2.60.40.3440">
    <property type="match status" value="1"/>
</dbReference>
<dbReference type="InterPro" id="IPR002035">
    <property type="entry name" value="VWF_A"/>
</dbReference>
<dbReference type="SUPFAM" id="SSF51120">
    <property type="entry name" value="beta-Roll"/>
    <property type="match status" value="1"/>
</dbReference>
<dbReference type="CDD" id="cd00198">
    <property type="entry name" value="vWFA"/>
    <property type="match status" value="1"/>
</dbReference>
<dbReference type="PROSITE" id="PS50234">
    <property type="entry name" value="VWFA"/>
    <property type="match status" value="1"/>
</dbReference>
<organism evidence="3 4">
    <name type="scientific">Desulfopila aestuarii DSM 18488</name>
    <dbReference type="NCBI Taxonomy" id="1121416"/>
    <lineage>
        <taxon>Bacteria</taxon>
        <taxon>Pseudomonadati</taxon>
        <taxon>Thermodesulfobacteriota</taxon>
        <taxon>Desulfobulbia</taxon>
        <taxon>Desulfobulbales</taxon>
        <taxon>Desulfocapsaceae</taxon>
        <taxon>Desulfopila</taxon>
    </lineage>
</organism>
<sequence length="980" mass="102957">DGTVTFTPGEHFNGEANFTYTVTDGELTSNVATVTVDVDAVNDAPIISQIDGSTVSEEGLDNANRDNDGDPTDVTNSTVFTGTYSVSDADGDVWDATFTNNYPTGLTSGDVALVYERTNDGHTLTGFAGSGGEAIIQVDIVNDGTYKVTLLGPLDHPVGGKENLLSFDVDISVDDLNGGINTGSIPITVEDDSPLSGDIYQSVVIPPQNTNLMFIIDTSGSMDRSSENGEYNGPGLTRMELLLDSVANVINKYDAFGDVKIQIVTFSSGSDSNYRDEWMTVDEALKFIGEDGSHKPDALLTPEGSTDYDLAVRTAKSGFEQAGKIVDSEGLPVTNVSYFLSDGQPTTGGANGGSLGIIGDEVTLWTSFLEGKHIDSYAVGFGSGLDQRDRGFLDPLAYDGMNKTERDGVIVEDASTLSDTLLSTIDQPVMGSILGNVESNGLGADDGDILSITIDGVKYEWNGSQITPDNGGKATAGSEITIPTGQNGVLTIDFATGEYKYLPDSNMQLDTAYREVFNFVVEDNDGDKGTGTVTLNIGRGIDSDNDGVIDAVDIDDDNDGIVDLNEGAFVDSDVTIHTEPMSIAGKGGTTTQNINLSGYGINVGDYITISDLYARGDADGGVDNFEFFNLTINGTSVTGLQTPSQGPSNLPDRLHHILRFAPLVVQVQSDSNGDPVLTIVGQTGSEVKSQGIEYRFDITHSISTFELTADTDHDGIMNILDTDSDNDGIPDNVEAQDNSTHVAPSGIDADHDGLDDAYAPDGLKPLTTGNAGPADFLNTDSNEDGVQDGKADPTNGDDRLVGGDGSDTLEGQDGNDFLFGQAGDDTLHGGEGDDVIDGGAGRDSIYGDVGDDTIFFDSNDAHIDGGSGTDTLLISDAILDFSSIADITIKNIERLDLNAPEAQEVKLTLDDVLDMSGTTGTTHVLEVAGGEGDKVTFDTTGWSNDGNGLFSKAADTVQIVSDDSDANRVQIFTDDGTEIG</sequence>
<dbReference type="AlphaFoldDB" id="A0A1M7Y962"/>
<feature type="domain" description="VWFA" evidence="2">
    <location>
        <begin position="211"/>
        <end position="425"/>
    </location>
</feature>
<name>A0A1M7Y962_9BACT</name>
<dbReference type="InterPro" id="IPR041690">
    <property type="entry name" value="Cadherin_5"/>
</dbReference>
<dbReference type="InterPro" id="IPR036465">
    <property type="entry name" value="vWFA_dom_sf"/>
</dbReference>
<keyword evidence="4" id="KW-1185">Reference proteome</keyword>
<feature type="region of interest" description="Disordered" evidence="1">
    <location>
        <begin position="723"/>
        <end position="833"/>
    </location>
</feature>
<dbReference type="InterPro" id="IPR011049">
    <property type="entry name" value="Serralysin-like_metalloprot_C"/>
</dbReference>
<dbReference type="EMBL" id="FRFE01000012">
    <property type="protein sequence ID" value="SHO49157.1"/>
    <property type="molecule type" value="Genomic_DNA"/>
</dbReference>
<dbReference type="GO" id="GO:0005509">
    <property type="term" value="F:calcium ion binding"/>
    <property type="evidence" value="ECO:0007669"/>
    <property type="project" value="InterPro"/>
</dbReference>